<feature type="domain" description="OTU" evidence="1">
    <location>
        <begin position="137"/>
        <end position="160"/>
    </location>
</feature>
<organism evidence="2 3">
    <name type="scientific">Brachionus calyciflorus</name>
    <dbReference type="NCBI Taxonomy" id="104777"/>
    <lineage>
        <taxon>Eukaryota</taxon>
        <taxon>Metazoa</taxon>
        <taxon>Spiralia</taxon>
        <taxon>Gnathifera</taxon>
        <taxon>Rotifera</taxon>
        <taxon>Eurotatoria</taxon>
        <taxon>Monogononta</taxon>
        <taxon>Pseudotrocha</taxon>
        <taxon>Ploima</taxon>
        <taxon>Brachionidae</taxon>
        <taxon>Brachionus</taxon>
    </lineage>
</organism>
<sequence>MNNFEFSQDNLSLIEPKQYKLISKEKPSDQILNSVPKMKNSNLNGQFSNNDYTLNIEGIINYFLKNKEFTIKNFEMDDQLLNYSVKKQSLEKFFKNQNQNFQNILEKLYLNKHYFKPENIIERNIVTLLQPEFLNNYVPIKTPPDGNCLFHMVSMCLFGH</sequence>
<dbReference type="InterPro" id="IPR003323">
    <property type="entry name" value="OTU_dom"/>
</dbReference>
<reference evidence="2" key="1">
    <citation type="submission" date="2021-02" db="EMBL/GenBank/DDBJ databases">
        <authorList>
            <person name="Nowell W R."/>
        </authorList>
    </citation>
    <scope>NUCLEOTIDE SEQUENCE</scope>
    <source>
        <strain evidence="2">Ploen Becks lab</strain>
    </source>
</reference>
<dbReference type="EMBL" id="CAJNOC010009315">
    <property type="protein sequence ID" value="CAF1127382.1"/>
    <property type="molecule type" value="Genomic_DNA"/>
</dbReference>
<name>A0A814R3M7_9BILA</name>
<keyword evidence="3" id="KW-1185">Reference proteome</keyword>
<proteinExistence type="predicted"/>
<evidence type="ECO:0000313" key="3">
    <source>
        <dbReference type="Proteomes" id="UP000663879"/>
    </source>
</evidence>
<protein>
    <recommendedName>
        <fullName evidence="1">OTU domain-containing protein</fullName>
    </recommendedName>
</protein>
<feature type="non-terminal residue" evidence="2">
    <location>
        <position position="160"/>
    </location>
</feature>
<dbReference type="PROSITE" id="PS50802">
    <property type="entry name" value="OTU"/>
    <property type="match status" value="1"/>
</dbReference>
<dbReference type="AlphaFoldDB" id="A0A814R3M7"/>
<dbReference type="Proteomes" id="UP000663879">
    <property type="component" value="Unassembled WGS sequence"/>
</dbReference>
<accession>A0A814R3M7</accession>
<gene>
    <name evidence="2" type="ORF">OXX778_LOCUS22317</name>
</gene>
<evidence type="ECO:0000313" key="2">
    <source>
        <dbReference type="EMBL" id="CAF1127382.1"/>
    </source>
</evidence>
<comment type="caution">
    <text evidence="2">The sequence shown here is derived from an EMBL/GenBank/DDBJ whole genome shotgun (WGS) entry which is preliminary data.</text>
</comment>
<evidence type="ECO:0000259" key="1">
    <source>
        <dbReference type="PROSITE" id="PS50802"/>
    </source>
</evidence>